<evidence type="ECO:0000259" key="9">
    <source>
        <dbReference type="PROSITE" id="PS50089"/>
    </source>
</evidence>
<dbReference type="GO" id="GO:0061630">
    <property type="term" value="F:ubiquitin protein ligase activity"/>
    <property type="evidence" value="ECO:0007669"/>
    <property type="project" value="UniProtKB-EC"/>
</dbReference>
<reference evidence="10 11" key="1">
    <citation type="submission" date="2024-01" db="EMBL/GenBank/DDBJ databases">
        <title>The complete chloroplast genome sequence of Lithospermum erythrorhizon: insights into the phylogenetic relationship among Boraginaceae species and the maternal lineages of purple gromwells.</title>
        <authorList>
            <person name="Okada T."/>
            <person name="Watanabe K."/>
        </authorList>
    </citation>
    <scope>NUCLEOTIDE SEQUENCE [LARGE SCALE GENOMIC DNA]</scope>
</reference>
<keyword evidence="5 8" id="KW-0863">Zinc-finger</keyword>
<dbReference type="GO" id="GO:0016874">
    <property type="term" value="F:ligase activity"/>
    <property type="evidence" value="ECO:0007669"/>
    <property type="project" value="UniProtKB-KW"/>
</dbReference>
<feature type="domain" description="RING-type" evidence="9">
    <location>
        <begin position="487"/>
        <end position="528"/>
    </location>
</feature>
<dbReference type="InterPro" id="IPR013083">
    <property type="entry name" value="Znf_RING/FYVE/PHD"/>
</dbReference>
<evidence type="ECO:0000256" key="1">
    <source>
        <dbReference type="ARBA" id="ARBA00000900"/>
    </source>
</evidence>
<evidence type="ECO:0000256" key="2">
    <source>
        <dbReference type="ARBA" id="ARBA00012483"/>
    </source>
</evidence>
<dbReference type="Gene3D" id="3.30.40.10">
    <property type="entry name" value="Zinc/RING finger domain, C3HC4 (zinc finger)"/>
    <property type="match status" value="1"/>
</dbReference>
<keyword evidence="3" id="KW-0808">Transferase</keyword>
<dbReference type="GO" id="GO:0008270">
    <property type="term" value="F:zinc ion binding"/>
    <property type="evidence" value="ECO:0007669"/>
    <property type="project" value="UniProtKB-KW"/>
</dbReference>
<proteinExistence type="predicted"/>
<comment type="catalytic activity">
    <reaction evidence="1">
        <text>S-ubiquitinyl-[E2 ubiquitin-conjugating enzyme]-L-cysteine + [acceptor protein]-L-lysine = [E2 ubiquitin-conjugating enzyme]-L-cysteine + N(6)-ubiquitinyl-[acceptor protein]-L-lysine.</text>
        <dbReference type="EC" id="2.3.2.27"/>
    </reaction>
</comment>
<dbReference type="Proteomes" id="UP001454036">
    <property type="component" value="Unassembled WGS sequence"/>
</dbReference>
<dbReference type="InterPro" id="IPR045191">
    <property type="entry name" value="MBR1/2-like"/>
</dbReference>
<keyword evidence="11" id="KW-1185">Reference proteome</keyword>
<evidence type="ECO:0000313" key="11">
    <source>
        <dbReference type="Proteomes" id="UP001454036"/>
    </source>
</evidence>
<dbReference type="PROSITE" id="PS50089">
    <property type="entry name" value="ZF_RING_2"/>
    <property type="match status" value="1"/>
</dbReference>
<name>A0AAV3PS31_LITER</name>
<evidence type="ECO:0000256" key="7">
    <source>
        <dbReference type="ARBA" id="ARBA00022833"/>
    </source>
</evidence>
<dbReference type="EMBL" id="BAABME010002319">
    <property type="protein sequence ID" value="GAA0154103.1"/>
    <property type="molecule type" value="Genomic_DNA"/>
</dbReference>
<dbReference type="GO" id="GO:0005634">
    <property type="term" value="C:nucleus"/>
    <property type="evidence" value="ECO:0007669"/>
    <property type="project" value="TreeGrafter"/>
</dbReference>
<evidence type="ECO:0000256" key="3">
    <source>
        <dbReference type="ARBA" id="ARBA00022679"/>
    </source>
</evidence>
<keyword evidence="4" id="KW-0479">Metal-binding</keyword>
<dbReference type="PANTHER" id="PTHR22937:SF222">
    <property type="entry name" value="RING-TYPE E3 UBIQUITIN TRANSFERASE"/>
    <property type="match status" value="1"/>
</dbReference>
<keyword evidence="7" id="KW-0862">Zinc</keyword>
<dbReference type="SMART" id="SM00184">
    <property type="entry name" value="RING"/>
    <property type="match status" value="1"/>
</dbReference>
<protein>
    <recommendedName>
        <fullName evidence="2">RING-type E3 ubiquitin transferase</fullName>
        <ecNumber evidence="2">2.3.2.27</ecNumber>
    </recommendedName>
</protein>
<dbReference type="PANTHER" id="PTHR22937">
    <property type="entry name" value="E3 UBIQUITIN-PROTEIN LIGASE RNF165"/>
    <property type="match status" value="1"/>
</dbReference>
<dbReference type="EC" id="2.3.2.27" evidence="2"/>
<keyword evidence="10" id="KW-0436">Ligase</keyword>
<evidence type="ECO:0000256" key="5">
    <source>
        <dbReference type="ARBA" id="ARBA00022771"/>
    </source>
</evidence>
<gene>
    <name evidence="10" type="ORF">LIER_12184</name>
</gene>
<sequence>MGQRNMQYNSNMTDLETDQRCPEYLHHQPCVFYGSIPNFPQSSQHPVIPAPSNMLYHPLEHHDNALFFGMPQHNGFHYQHPASNVDRPPVPSPTQYFPYMAPPSASRDLPVPVNHGARDQFPFSNMPRVIGIPTESYGRSFPYMDDGQGSSKRKNFEGIPGVYSCHDASAASSSSVAPMGVWPVEPDVTMMDMTNFAPPDYRGNETSATIDNESHRGNRSVFVGGESSMMAHNANYSVQGSYATQHYQLPGNPWVGVQPLSNISGDNETLAWNHQPPLPIQRNISGGRVDSGIAGVQGYQVTNGSRSSAGFVPPFFQRHPTIHHPLPPMHGVRGPSISFPSQVTSSRSGSINTFHGVAEAGPRYIGPVPQTGFGLYRPQQREDTYDMNTRHRSLPHLRVLPEDGVAMLEVPYYHEIGDSADQHRDMRLDIDQMSYEELLALGEQIGCVTTGMSEEDVKKKLKTRSFLSSETVSDSNEASSAKEFDFCVVCQVDYKNRELVGTLDCGHEYHVDCIKKWLVMKNTCPVCKSTALNPQRNDL</sequence>
<dbReference type="SUPFAM" id="SSF57850">
    <property type="entry name" value="RING/U-box"/>
    <property type="match status" value="1"/>
</dbReference>
<evidence type="ECO:0000313" key="10">
    <source>
        <dbReference type="EMBL" id="GAA0154103.1"/>
    </source>
</evidence>
<comment type="caution">
    <text evidence="10">The sequence shown here is derived from an EMBL/GenBank/DDBJ whole genome shotgun (WGS) entry which is preliminary data.</text>
</comment>
<dbReference type="InterPro" id="IPR001841">
    <property type="entry name" value="Znf_RING"/>
</dbReference>
<accession>A0AAV3PS31</accession>
<organism evidence="10 11">
    <name type="scientific">Lithospermum erythrorhizon</name>
    <name type="common">Purple gromwell</name>
    <name type="synonym">Lithospermum officinale var. erythrorhizon</name>
    <dbReference type="NCBI Taxonomy" id="34254"/>
    <lineage>
        <taxon>Eukaryota</taxon>
        <taxon>Viridiplantae</taxon>
        <taxon>Streptophyta</taxon>
        <taxon>Embryophyta</taxon>
        <taxon>Tracheophyta</taxon>
        <taxon>Spermatophyta</taxon>
        <taxon>Magnoliopsida</taxon>
        <taxon>eudicotyledons</taxon>
        <taxon>Gunneridae</taxon>
        <taxon>Pentapetalae</taxon>
        <taxon>asterids</taxon>
        <taxon>lamiids</taxon>
        <taxon>Boraginales</taxon>
        <taxon>Boraginaceae</taxon>
        <taxon>Boraginoideae</taxon>
        <taxon>Lithospermeae</taxon>
        <taxon>Lithospermum</taxon>
    </lineage>
</organism>
<dbReference type="AlphaFoldDB" id="A0AAV3PS31"/>
<evidence type="ECO:0000256" key="4">
    <source>
        <dbReference type="ARBA" id="ARBA00022723"/>
    </source>
</evidence>
<evidence type="ECO:0000256" key="6">
    <source>
        <dbReference type="ARBA" id="ARBA00022786"/>
    </source>
</evidence>
<keyword evidence="6" id="KW-0833">Ubl conjugation pathway</keyword>
<evidence type="ECO:0000256" key="8">
    <source>
        <dbReference type="PROSITE-ProRule" id="PRU00175"/>
    </source>
</evidence>
<dbReference type="Pfam" id="PF13639">
    <property type="entry name" value="zf-RING_2"/>
    <property type="match status" value="1"/>
</dbReference>